<dbReference type="Proteomes" id="UP000025227">
    <property type="component" value="Unplaced"/>
</dbReference>
<dbReference type="AlphaFoldDB" id="A0A7I4Z1L7"/>
<feature type="chain" id="PRO_5029458741" evidence="2">
    <location>
        <begin position="17"/>
        <end position="662"/>
    </location>
</feature>
<evidence type="ECO:0000256" key="2">
    <source>
        <dbReference type="SAM" id="SignalP"/>
    </source>
</evidence>
<keyword evidence="3" id="KW-1185">Reference proteome</keyword>
<reference evidence="4" key="1">
    <citation type="submission" date="2020-12" db="UniProtKB">
        <authorList>
            <consortium name="WormBaseParasite"/>
        </authorList>
    </citation>
    <scope>IDENTIFICATION</scope>
    <source>
        <strain evidence="4">MHco3</strain>
    </source>
</reference>
<proteinExistence type="predicted"/>
<sequence length="662" mass="72455">MRLILVFCSFLHFANGQFAEIASIATSLLGSGLGPALGGAASAGSAAAPGALGALSQIGQLYQLAQGALQLTGTGVGVLNQASEGNWFPAALETASKSARSLMSGMAVQPNLGSLGPRNPGNQIGPEFGTGFPAPNVEDYEDNSLNGVTTTVKAETLVNINDEDDFDEFTNPPTIPTATTISSVPITLFPVKPESNSVTDRTTAAPLKEIRIELPKNTKEQVDGDYIDEVKTDGISRIQITNKVRNDGDENLLIPATAPVTKLPNRVPNLPKLLEVLRKSNLKESDIMEIVSQIEHNDNVPSPTRIDLTSAVQNIPLKKQQNRERIVKASRELQQNFVTPEQGNTNQFNQFAQLHGLPSHVSGVAPTTFQPPITATVPLLNHLFTHLTRPLPDPNASNRLQQEIHPVREEKASFTYLAATSAPGLRSTQAQFTTQPNVLQLQQQVHLNQLQQRVPQQQQQQQHYYFHQPQQLLQQPFLQQQHHPLSQRSPANHQYSHFYNHPQYSTIQVSSAASKPAYRQFRQIIGQTHNQGSHVLFTNQPAGTHTEFSKFTNVALSSPTQQTSDYENKVPSQAVQSNTENASAQPHNLKRRNYGSTGHLQLLGVRLPTTPQKVAFHQNAALPYRVDRSGVAAGPQRRYLIRTVSAQRVTTPPPVRAEADTN</sequence>
<dbReference type="OrthoDB" id="5868029at2759"/>
<name>A0A7I4Z1L7_HAECO</name>
<protein>
    <submittedName>
        <fullName evidence="4">Uncharacterized protein</fullName>
    </submittedName>
</protein>
<dbReference type="OMA" id="PRQIRIQ"/>
<evidence type="ECO:0000313" key="4">
    <source>
        <dbReference type="WBParaSite" id="HCON_00169100-00001"/>
    </source>
</evidence>
<evidence type="ECO:0000313" key="3">
    <source>
        <dbReference type="Proteomes" id="UP000025227"/>
    </source>
</evidence>
<evidence type="ECO:0000256" key="1">
    <source>
        <dbReference type="SAM" id="MobiDB-lite"/>
    </source>
</evidence>
<feature type="region of interest" description="Disordered" evidence="1">
    <location>
        <begin position="575"/>
        <end position="594"/>
    </location>
</feature>
<accession>A0A7I4Z1L7</accession>
<feature type="compositionally biased region" description="Polar residues" evidence="1">
    <location>
        <begin position="575"/>
        <end position="586"/>
    </location>
</feature>
<feature type="signal peptide" evidence="2">
    <location>
        <begin position="1"/>
        <end position="16"/>
    </location>
</feature>
<keyword evidence="2" id="KW-0732">Signal</keyword>
<organism evidence="3 4">
    <name type="scientific">Haemonchus contortus</name>
    <name type="common">Barber pole worm</name>
    <dbReference type="NCBI Taxonomy" id="6289"/>
    <lineage>
        <taxon>Eukaryota</taxon>
        <taxon>Metazoa</taxon>
        <taxon>Ecdysozoa</taxon>
        <taxon>Nematoda</taxon>
        <taxon>Chromadorea</taxon>
        <taxon>Rhabditida</taxon>
        <taxon>Rhabditina</taxon>
        <taxon>Rhabditomorpha</taxon>
        <taxon>Strongyloidea</taxon>
        <taxon>Trichostrongylidae</taxon>
        <taxon>Haemonchus</taxon>
    </lineage>
</organism>
<dbReference type="WBParaSite" id="HCON_00169100-00001">
    <property type="protein sequence ID" value="HCON_00169100-00001"/>
    <property type="gene ID" value="HCON_00169100"/>
</dbReference>